<proteinExistence type="predicted"/>
<evidence type="ECO:0000256" key="6">
    <source>
        <dbReference type="ARBA" id="ARBA00022786"/>
    </source>
</evidence>
<evidence type="ECO:0000313" key="11">
    <source>
        <dbReference type="EMBL" id="CAJ1954775.1"/>
    </source>
</evidence>
<accession>A0AAD2JJ97</accession>
<evidence type="ECO:0000256" key="9">
    <source>
        <dbReference type="SAM" id="MobiDB-lite"/>
    </source>
</evidence>
<comment type="caution">
    <text evidence="11">The sequence shown here is derived from an EMBL/GenBank/DDBJ whole genome shotgun (WGS) entry which is preliminary data.</text>
</comment>
<dbReference type="EC" id="2.3.2.27" evidence="2"/>
<evidence type="ECO:0000256" key="2">
    <source>
        <dbReference type="ARBA" id="ARBA00012483"/>
    </source>
</evidence>
<dbReference type="GO" id="GO:0008270">
    <property type="term" value="F:zinc ion binding"/>
    <property type="evidence" value="ECO:0007669"/>
    <property type="project" value="UniProtKB-KW"/>
</dbReference>
<dbReference type="InterPro" id="IPR045191">
    <property type="entry name" value="MBR1/2-like"/>
</dbReference>
<evidence type="ECO:0000256" key="4">
    <source>
        <dbReference type="ARBA" id="ARBA00022723"/>
    </source>
</evidence>
<keyword evidence="5 8" id="KW-0863">Zinc-finger</keyword>
<dbReference type="GO" id="GO:0061630">
    <property type="term" value="F:ubiquitin protein ligase activity"/>
    <property type="evidence" value="ECO:0007669"/>
    <property type="project" value="UniProtKB-EC"/>
</dbReference>
<sequence>MNNSTEGPSLMLSLSEAAPNSNAHESGPEEWQCPRCTLLNPQASDTCEVCEFDRAAQARFDAAETSDADIRQLVVNAREERKFLIRFEPLHPLVANNVFGTTTSIASSGLIGGLVGGPVGALVGAAGAVVLDGANRLNHHLRRNQPDRRPGRQIVITKIRMDGSAMSITMKTMTRCRIMAIQPMIIRTSHDGTAMESRVDNNYWTQLTPRDQRMAQILFLHLLSDTSIPEGQVMNISYEELLERVVGTAYGDDSKKGATQEEIETHSEIIALKTEEDLARLKDHQKGCNITLEDFKVGDKIRVLKSCGHAYFPDSIDEWLHKVNSCPVCKTELHAHGGVEKASEKPATTTANERLNDDESLHSL</sequence>
<comment type="catalytic activity">
    <reaction evidence="1">
        <text>S-ubiquitinyl-[E2 ubiquitin-conjugating enzyme]-L-cysteine + [acceptor protein]-L-lysine = [E2 ubiquitin-conjugating enzyme]-L-cysteine + N(6)-ubiquitinyl-[acceptor protein]-L-lysine.</text>
        <dbReference type="EC" id="2.3.2.27"/>
    </reaction>
</comment>
<reference evidence="11" key="1">
    <citation type="submission" date="2023-08" db="EMBL/GenBank/DDBJ databases">
        <authorList>
            <person name="Audoor S."/>
            <person name="Bilcke G."/>
        </authorList>
    </citation>
    <scope>NUCLEOTIDE SEQUENCE</scope>
</reference>
<dbReference type="SUPFAM" id="SSF57850">
    <property type="entry name" value="RING/U-box"/>
    <property type="match status" value="1"/>
</dbReference>
<name>A0AAD2JJ97_9STRA</name>
<dbReference type="PANTHER" id="PTHR22937">
    <property type="entry name" value="E3 UBIQUITIN-PROTEIN LIGASE RNF165"/>
    <property type="match status" value="1"/>
</dbReference>
<keyword evidence="6" id="KW-0833">Ubl conjugation pathway</keyword>
<dbReference type="Gene3D" id="3.30.40.10">
    <property type="entry name" value="Zinc/RING finger domain, C3HC4 (zinc finger)"/>
    <property type="match status" value="1"/>
</dbReference>
<evidence type="ECO:0000256" key="1">
    <source>
        <dbReference type="ARBA" id="ARBA00000900"/>
    </source>
</evidence>
<keyword evidence="7" id="KW-0862">Zinc</keyword>
<feature type="domain" description="RanBP2-type" evidence="10">
    <location>
        <begin position="25"/>
        <end position="56"/>
    </location>
</feature>
<dbReference type="EMBL" id="CAKOGP040001869">
    <property type="protein sequence ID" value="CAJ1954775.1"/>
    <property type="molecule type" value="Genomic_DNA"/>
</dbReference>
<dbReference type="PANTHER" id="PTHR22937:SF65">
    <property type="entry name" value="E3 UBIQUITIN-PROTEIN LIGASE ARK2C"/>
    <property type="match status" value="1"/>
</dbReference>
<gene>
    <name evidence="11" type="ORF">CYCCA115_LOCUS15367</name>
</gene>
<dbReference type="InterPro" id="IPR001841">
    <property type="entry name" value="Znf_RING"/>
</dbReference>
<keyword evidence="4" id="KW-0479">Metal-binding</keyword>
<evidence type="ECO:0000256" key="7">
    <source>
        <dbReference type="ARBA" id="ARBA00022833"/>
    </source>
</evidence>
<feature type="compositionally biased region" description="Basic and acidic residues" evidence="9">
    <location>
        <begin position="354"/>
        <end position="364"/>
    </location>
</feature>
<dbReference type="Gene3D" id="2.30.30.380">
    <property type="entry name" value="Zn-finger domain of Sec23/24"/>
    <property type="match status" value="1"/>
</dbReference>
<organism evidence="11 12">
    <name type="scientific">Cylindrotheca closterium</name>
    <dbReference type="NCBI Taxonomy" id="2856"/>
    <lineage>
        <taxon>Eukaryota</taxon>
        <taxon>Sar</taxon>
        <taxon>Stramenopiles</taxon>
        <taxon>Ochrophyta</taxon>
        <taxon>Bacillariophyta</taxon>
        <taxon>Bacillariophyceae</taxon>
        <taxon>Bacillariophycidae</taxon>
        <taxon>Bacillariales</taxon>
        <taxon>Bacillariaceae</taxon>
        <taxon>Cylindrotheca</taxon>
    </lineage>
</organism>
<dbReference type="Proteomes" id="UP001295423">
    <property type="component" value="Unassembled WGS sequence"/>
</dbReference>
<dbReference type="InterPro" id="IPR036443">
    <property type="entry name" value="Znf_RanBP2_sf"/>
</dbReference>
<evidence type="ECO:0000256" key="5">
    <source>
        <dbReference type="ARBA" id="ARBA00022771"/>
    </source>
</evidence>
<dbReference type="SUPFAM" id="SSF90209">
    <property type="entry name" value="Ran binding protein zinc finger-like"/>
    <property type="match status" value="1"/>
</dbReference>
<dbReference type="InterPro" id="IPR001876">
    <property type="entry name" value="Znf_RanBP2"/>
</dbReference>
<feature type="region of interest" description="Disordered" evidence="9">
    <location>
        <begin position="338"/>
        <end position="364"/>
    </location>
</feature>
<evidence type="ECO:0000256" key="3">
    <source>
        <dbReference type="ARBA" id="ARBA00022679"/>
    </source>
</evidence>
<keyword evidence="12" id="KW-1185">Reference proteome</keyword>
<dbReference type="SMART" id="SM00547">
    <property type="entry name" value="ZnF_RBZ"/>
    <property type="match status" value="1"/>
</dbReference>
<evidence type="ECO:0000259" key="10">
    <source>
        <dbReference type="PROSITE" id="PS50199"/>
    </source>
</evidence>
<dbReference type="Pfam" id="PF13639">
    <property type="entry name" value="zf-RING_2"/>
    <property type="match status" value="1"/>
</dbReference>
<keyword evidence="3" id="KW-0808">Transferase</keyword>
<evidence type="ECO:0000256" key="8">
    <source>
        <dbReference type="PROSITE-ProRule" id="PRU00322"/>
    </source>
</evidence>
<dbReference type="PROSITE" id="PS01358">
    <property type="entry name" value="ZF_RANBP2_1"/>
    <property type="match status" value="1"/>
</dbReference>
<evidence type="ECO:0000313" key="12">
    <source>
        <dbReference type="Proteomes" id="UP001295423"/>
    </source>
</evidence>
<dbReference type="PROSITE" id="PS50199">
    <property type="entry name" value="ZF_RANBP2_2"/>
    <property type="match status" value="1"/>
</dbReference>
<protein>
    <recommendedName>
        <fullName evidence="2">RING-type E3 ubiquitin transferase</fullName>
        <ecNumber evidence="2">2.3.2.27</ecNumber>
    </recommendedName>
</protein>
<dbReference type="InterPro" id="IPR013083">
    <property type="entry name" value="Znf_RING/FYVE/PHD"/>
</dbReference>
<dbReference type="AlphaFoldDB" id="A0AAD2JJ97"/>